<feature type="non-terminal residue" evidence="2">
    <location>
        <position position="308"/>
    </location>
</feature>
<comment type="caution">
    <text evidence="2">The sequence shown here is derived from an EMBL/GenBank/DDBJ whole genome shotgun (WGS) entry which is preliminary data.</text>
</comment>
<feature type="region of interest" description="Disordered" evidence="1">
    <location>
        <begin position="74"/>
        <end position="94"/>
    </location>
</feature>
<feature type="compositionally biased region" description="Polar residues" evidence="1">
    <location>
        <begin position="9"/>
        <end position="22"/>
    </location>
</feature>
<protein>
    <submittedName>
        <fullName evidence="2">Uncharacterized protein</fullName>
    </submittedName>
</protein>
<evidence type="ECO:0000256" key="1">
    <source>
        <dbReference type="SAM" id="MobiDB-lite"/>
    </source>
</evidence>
<organism evidence="2 3">
    <name type="scientific">Plakobranchus ocellatus</name>
    <dbReference type="NCBI Taxonomy" id="259542"/>
    <lineage>
        <taxon>Eukaryota</taxon>
        <taxon>Metazoa</taxon>
        <taxon>Spiralia</taxon>
        <taxon>Lophotrochozoa</taxon>
        <taxon>Mollusca</taxon>
        <taxon>Gastropoda</taxon>
        <taxon>Heterobranchia</taxon>
        <taxon>Euthyneura</taxon>
        <taxon>Panpulmonata</taxon>
        <taxon>Sacoglossa</taxon>
        <taxon>Placobranchoidea</taxon>
        <taxon>Plakobranchidae</taxon>
        <taxon>Plakobranchus</taxon>
    </lineage>
</organism>
<feature type="region of interest" description="Disordered" evidence="1">
    <location>
        <begin position="1"/>
        <end position="22"/>
    </location>
</feature>
<keyword evidence="3" id="KW-1185">Reference proteome</keyword>
<dbReference type="AlphaFoldDB" id="A0AAV4DMD5"/>
<dbReference type="EMBL" id="BLXT01008059">
    <property type="protein sequence ID" value="GFO45349.1"/>
    <property type="molecule type" value="Genomic_DNA"/>
</dbReference>
<feature type="compositionally biased region" description="Low complexity" evidence="1">
    <location>
        <begin position="47"/>
        <end position="59"/>
    </location>
</feature>
<evidence type="ECO:0000313" key="3">
    <source>
        <dbReference type="Proteomes" id="UP000735302"/>
    </source>
</evidence>
<accession>A0AAV4DMD5</accession>
<feature type="region of interest" description="Disordered" evidence="1">
    <location>
        <begin position="35"/>
        <end position="59"/>
    </location>
</feature>
<sequence>MNQTKDVKYNQSTNQLNSDNTHFSKQYEARNLMESAERPLESNGCKSCVTSNSSDSSTSSFYIRSFSWESSEQSNQSDAIDSRDSRYQPKASTEHPYATLATQLKISARCDEDVCENAGCNQVKILLYEIQKSYAQPVNVLNRNHGNLMVKMYEHCVECSSLRCPFYWCCNIISKKASREEMVDFMLQRITNWVEKILLPVGLPVNQFIKFDNRILFDDVHKEDSVWTRLCMMGYSSKNMLVIPHEHLSTEPKEYWVVKKVARLKANHSWNVYMKLAELRELRSVTPLLWAMNFVSDSSRYIICSSLE</sequence>
<evidence type="ECO:0000313" key="2">
    <source>
        <dbReference type="EMBL" id="GFO45349.1"/>
    </source>
</evidence>
<proteinExistence type="predicted"/>
<gene>
    <name evidence="2" type="ORF">PoB_007185400</name>
</gene>
<dbReference type="Proteomes" id="UP000735302">
    <property type="component" value="Unassembled WGS sequence"/>
</dbReference>
<name>A0AAV4DMD5_9GAST</name>
<reference evidence="2 3" key="1">
    <citation type="journal article" date="2021" name="Elife">
        <title>Chloroplast acquisition without the gene transfer in kleptoplastic sea slugs, Plakobranchus ocellatus.</title>
        <authorList>
            <person name="Maeda T."/>
            <person name="Takahashi S."/>
            <person name="Yoshida T."/>
            <person name="Shimamura S."/>
            <person name="Takaki Y."/>
            <person name="Nagai Y."/>
            <person name="Toyoda A."/>
            <person name="Suzuki Y."/>
            <person name="Arimoto A."/>
            <person name="Ishii H."/>
            <person name="Satoh N."/>
            <person name="Nishiyama T."/>
            <person name="Hasebe M."/>
            <person name="Maruyama T."/>
            <person name="Minagawa J."/>
            <person name="Obokata J."/>
            <person name="Shigenobu S."/>
        </authorList>
    </citation>
    <scope>NUCLEOTIDE SEQUENCE [LARGE SCALE GENOMIC DNA]</scope>
</reference>